<sequence>MPSFAGFYATEDNCREWLRENEPEIVKRYPRAGIGAVENETEDFRRARHVRDSFFLHALPLPRPPNPKGPWALMLVRRYSKRKEYLASNRERNDLIRQMIMSEFKLKVSEWSVLWHSKHDPELVGGFP</sequence>
<organism evidence="1 2">
    <name type="scientific">Rhizoctonia solani</name>
    <dbReference type="NCBI Taxonomy" id="456999"/>
    <lineage>
        <taxon>Eukaryota</taxon>
        <taxon>Fungi</taxon>
        <taxon>Dikarya</taxon>
        <taxon>Basidiomycota</taxon>
        <taxon>Agaricomycotina</taxon>
        <taxon>Agaricomycetes</taxon>
        <taxon>Cantharellales</taxon>
        <taxon>Ceratobasidiaceae</taxon>
        <taxon>Rhizoctonia</taxon>
    </lineage>
</organism>
<evidence type="ECO:0000313" key="2">
    <source>
        <dbReference type="Proteomes" id="UP000663843"/>
    </source>
</evidence>
<evidence type="ECO:0000313" key="1">
    <source>
        <dbReference type="EMBL" id="CAE6523809.1"/>
    </source>
</evidence>
<dbReference type="AlphaFoldDB" id="A0A8H3HP26"/>
<proteinExistence type="predicted"/>
<gene>
    <name evidence="1" type="ORF">RDB_LOCUS169076</name>
</gene>
<protein>
    <submittedName>
        <fullName evidence="1">Uncharacterized protein</fullName>
    </submittedName>
</protein>
<dbReference type="EMBL" id="CAJMWT010007230">
    <property type="protein sequence ID" value="CAE6523809.1"/>
    <property type="molecule type" value="Genomic_DNA"/>
</dbReference>
<comment type="caution">
    <text evidence="1">The sequence shown here is derived from an EMBL/GenBank/DDBJ whole genome shotgun (WGS) entry which is preliminary data.</text>
</comment>
<name>A0A8H3HP26_9AGAM</name>
<reference evidence="1" key="1">
    <citation type="submission" date="2021-01" db="EMBL/GenBank/DDBJ databases">
        <authorList>
            <person name="Kaushik A."/>
        </authorList>
    </citation>
    <scope>NUCLEOTIDE SEQUENCE</scope>
    <source>
        <strain evidence="1">AG2-2IIIB</strain>
    </source>
</reference>
<accession>A0A8H3HP26</accession>
<dbReference type="Proteomes" id="UP000663843">
    <property type="component" value="Unassembled WGS sequence"/>
</dbReference>